<dbReference type="InterPro" id="IPR019805">
    <property type="entry name" value="Heat_shock_protein_90_CS"/>
</dbReference>
<dbReference type="PIRSF" id="PIRSF002583">
    <property type="entry name" value="Hsp90"/>
    <property type="match status" value="1"/>
</dbReference>
<dbReference type="InterPro" id="IPR003594">
    <property type="entry name" value="HATPase_dom"/>
</dbReference>
<feature type="binding site" evidence="11">
    <location>
        <position position="37"/>
    </location>
    <ligand>
        <name>ATP</name>
        <dbReference type="ChEBI" id="CHEBI:30616"/>
    </ligand>
</feature>
<evidence type="ECO:0000313" key="13">
    <source>
        <dbReference type="EMBL" id="MBB3046129.1"/>
    </source>
</evidence>
<feature type="binding site" evidence="11">
    <location>
        <position position="88"/>
    </location>
    <ligand>
        <name>ATP</name>
        <dbReference type="ChEBI" id="CHEBI:30616"/>
    </ligand>
</feature>
<dbReference type="HAMAP" id="MF_00505">
    <property type="entry name" value="HSP90"/>
    <property type="match status" value="1"/>
</dbReference>
<reference evidence="13 14" key="1">
    <citation type="submission" date="2020-08" db="EMBL/GenBank/DDBJ databases">
        <title>Genomic Encyclopedia of Type Strains, Phase III (KMG-III): the genomes of soil and plant-associated and newly described type strains.</title>
        <authorList>
            <person name="Whitman W."/>
        </authorList>
    </citation>
    <scope>NUCLEOTIDE SEQUENCE [LARGE SCALE GENOMIC DNA]</scope>
    <source>
        <strain evidence="13 14">CECT 8654</strain>
    </source>
</reference>
<feature type="binding site" evidence="11">
    <location>
        <position position="83"/>
    </location>
    <ligand>
        <name>ATP</name>
        <dbReference type="ChEBI" id="CHEBI:30616"/>
    </ligand>
</feature>
<dbReference type="SUPFAM" id="SSF55874">
    <property type="entry name" value="ATPase domain of HSP90 chaperone/DNA topoisomerase II/histidine kinase"/>
    <property type="match status" value="1"/>
</dbReference>
<dbReference type="InterPro" id="IPR037196">
    <property type="entry name" value="HSP90_C"/>
</dbReference>
<feature type="binding site" evidence="11">
    <location>
        <begin position="103"/>
        <end position="104"/>
    </location>
    <ligand>
        <name>ATP</name>
        <dbReference type="ChEBI" id="CHEBI:30616"/>
    </ligand>
</feature>
<dbReference type="Proteomes" id="UP000537130">
    <property type="component" value="Unassembled WGS sequence"/>
</dbReference>
<feature type="binding site" evidence="11">
    <location>
        <position position="96"/>
    </location>
    <ligand>
        <name>ATP</name>
        <dbReference type="ChEBI" id="CHEBI:30616"/>
    </ligand>
</feature>
<keyword evidence="14" id="KW-1185">Reference proteome</keyword>
<feature type="binding site" evidence="11">
    <location>
        <begin position="125"/>
        <end position="130"/>
    </location>
    <ligand>
        <name>ATP</name>
        <dbReference type="ChEBI" id="CHEBI:30616"/>
    </ligand>
</feature>
<dbReference type="SUPFAM" id="SSF54211">
    <property type="entry name" value="Ribosomal protein S5 domain 2-like"/>
    <property type="match status" value="1"/>
</dbReference>
<comment type="subcellular location">
    <subcellularLocation>
        <location evidence="1 10">Cytoplasm</location>
    </subcellularLocation>
</comment>
<dbReference type="PROSITE" id="PS00298">
    <property type="entry name" value="HSP90"/>
    <property type="match status" value="1"/>
</dbReference>
<evidence type="ECO:0000313" key="14">
    <source>
        <dbReference type="Proteomes" id="UP000537130"/>
    </source>
</evidence>
<evidence type="ECO:0000256" key="4">
    <source>
        <dbReference type="ARBA" id="ARBA00022741"/>
    </source>
</evidence>
<feature type="region of interest" description="C" evidence="10">
    <location>
        <begin position="560"/>
        <end position="634"/>
    </location>
</feature>
<evidence type="ECO:0000256" key="6">
    <source>
        <dbReference type="ARBA" id="ARBA00023016"/>
    </source>
</evidence>
<evidence type="ECO:0000256" key="1">
    <source>
        <dbReference type="ARBA" id="ARBA00004496"/>
    </source>
</evidence>
<dbReference type="InterPro" id="IPR001404">
    <property type="entry name" value="Hsp90_fam"/>
</dbReference>
<evidence type="ECO:0000256" key="8">
    <source>
        <dbReference type="ARBA" id="ARBA00058590"/>
    </source>
</evidence>
<evidence type="ECO:0000256" key="9">
    <source>
        <dbReference type="ARBA" id="ARBA00070675"/>
    </source>
</evidence>
<evidence type="ECO:0000256" key="10">
    <source>
        <dbReference type="HAMAP-Rule" id="MF_00505"/>
    </source>
</evidence>
<protein>
    <recommendedName>
        <fullName evidence="9 10">Chaperone protein HtpG</fullName>
    </recommendedName>
    <alternativeName>
        <fullName evidence="10">Heat shock protein HtpG</fullName>
    </alternativeName>
    <alternativeName>
        <fullName evidence="10">High temperature protein G</fullName>
    </alternativeName>
</protein>
<evidence type="ECO:0000256" key="11">
    <source>
        <dbReference type="PIRSR" id="PIRSR002583-1"/>
    </source>
</evidence>
<keyword evidence="4 10" id="KW-0547">Nucleotide-binding</keyword>
<dbReference type="GO" id="GO:0016887">
    <property type="term" value="F:ATP hydrolysis activity"/>
    <property type="evidence" value="ECO:0007669"/>
    <property type="project" value="InterPro"/>
</dbReference>
<proteinExistence type="inferred from homology"/>
<dbReference type="PANTHER" id="PTHR11528">
    <property type="entry name" value="HEAT SHOCK PROTEIN 90 FAMILY MEMBER"/>
    <property type="match status" value="1"/>
</dbReference>
<keyword evidence="6 10" id="KW-0346">Stress response</keyword>
<evidence type="ECO:0000256" key="7">
    <source>
        <dbReference type="ARBA" id="ARBA00023186"/>
    </source>
</evidence>
<dbReference type="Gene3D" id="3.40.50.11260">
    <property type="match status" value="1"/>
</dbReference>
<sequence>MSATAEKETMGFQTEAKQLLKLMIHSLYSNKEIFLRELISNASDAADKLRFESLEAPELLEEDPDLKITVVTNKDTKTITITDNGIGMSKDEVIQNLGTIARSGTAEYLKNLTGDKKKDAQLIGQFGVGFYSAFIVADRVEVFTRRAGLPANEAVHWESTGEADFSIEPVERAERGTQVVLHLRDDSLDFADDWRVRSVIKKYSDHISLPVMMYKSQSEEEIKEGALPEFETINEAKALWVRNRTEVKDEEYIEFYKHISHDFNEPLTWSHNKVEGKLEYASLLYIPEKAPFDMWNRDANRGVKLYVQRTFIMDEAEQFLPLYLRFVKGVVDSNDLSLNVSREILQKDPNVDSMKSALTKRVLDMLEKLAKKDTEKYQTFWKTFGQVLKEGPAEDFANREKIAKLLRFATSHDNKAEQTHSLDDYIARMKEGQKEIFYVVGESHAMASNSPHLEVFRKKGIEVLLLSDRVDDWLMNQLGEYDGKQLKDVGRGELDLGELDAEEDKKQKEKLAKEHKDLVERVQGILEGKVQEVRVTNRLTDSPACLVVGDYDIGMQMKRILEQAGQDVPDSKPIFELNPEHPLVQKLDKEADEDRFGDLVEILFDQAHLAEGADIEDPSAYIRKLNKLLLEMSR</sequence>
<evidence type="ECO:0000256" key="3">
    <source>
        <dbReference type="ARBA" id="ARBA00022490"/>
    </source>
</evidence>
<dbReference type="GO" id="GO:0051082">
    <property type="term" value="F:unfolded protein binding"/>
    <property type="evidence" value="ECO:0007669"/>
    <property type="project" value="UniProtKB-UniRule"/>
</dbReference>
<dbReference type="GO" id="GO:0005737">
    <property type="term" value="C:cytoplasm"/>
    <property type="evidence" value="ECO:0007669"/>
    <property type="project" value="UniProtKB-SubCell"/>
</dbReference>
<dbReference type="PRINTS" id="PR00775">
    <property type="entry name" value="HEATSHOCK90"/>
</dbReference>
<feature type="region of interest" description="A; substrate-binding" evidence="10">
    <location>
        <begin position="1"/>
        <end position="342"/>
    </location>
</feature>
<feature type="binding site" evidence="11">
    <location>
        <position position="177"/>
    </location>
    <ligand>
        <name>ATP</name>
        <dbReference type="ChEBI" id="CHEBI:30616"/>
    </ligand>
</feature>
<dbReference type="CDD" id="cd16927">
    <property type="entry name" value="HATPase_Hsp90-like"/>
    <property type="match status" value="1"/>
</dbReference>
<organism evidence="13 14">
    <name type="scientific">Litorivivens lipolytica</name>
    <dbReference type="NCBI Taxonomy" id="1524264"/>
    <lineage>
        <taxon>Bacteria</taxon>
        <taxon>Pseudomonadati</taxon>
        <taxon>Pseudomonadota</taxon>
        <taxon>Gammaproteobacteria</taxon>
        <taxon>Litorivivens</taxon>
    </lineage>
</organism>
<feature type="binding site" evidence="11">
    <location>
        <position position="342"/>
    </location>
    <ligand>
        <name>ATP</name>
        <dbReference type="ChEBI" id="CHEBI:30616"/>
    </ligand>
</feature>
<accession>A0A7W4Z442</accession>
<dbReference type="InterPro" id="IPR020575">
    <property type="entry name" value="Hsp90_N"/>
</dbReference>
<comment type="caution">
    <text evidence="13">The sequence shown here is derived from an EMBL/GenBank/DDBJ whole genome shotgun (WGS) entry which is preliminary data.</text>
</comment>
<comment type="function">
    <text evidence="8 10">Molecular chaperone. Has ATPase activity.</text>
</comment>
<evidence type="ECO:0000259" key="12">
    <source>
        <dbReference type="SMART" id="SM00387"/>
    </source>
</evidence>
<dbReference type="SUPFAM" id="SSF110942">
    <property type="entry name" value="HSP90 C-terminal domain"/>
    <property type="match status" value="1"/>
</dbReference>
<dbReference type="AlphaFoldDB" id="A0A7W4Z442"/>
<feature type="binding site" evidence="11">
    <location>
        <position position="41"/>
    </location>
    <ligand>
        <name>ATP</name>
        <dbReference type="ChEBI" id="CHEBI:30616"/>
    </ligand>
</feature>
<dbReference type="Gene3D" id="3.30.565.10">
    <property type="entry name" value="Histidine kinase-like ATPase, C-terminal domain"/>
    <property type="match status" value="1"/>
</dbReference>
<dbReference type="FunFam" id="3.30.565.10:FF:000009">
    <property type="entry name" value="Molecular chaperone HtpG"/>
    <property type="match status" value="1"/>
</dbReference>
<dbReference type="Gene3D" id="3.30.230.80">
    <property type="match status" value="1"/>
</dbReference>
<dbReference type="Pfam" id="PF13589">
    <property type="entry name" value="HATPase_c_3"/>
    <property type="match status" value="1"/>
</dbReference>
<keyword evidence="7 10" id="KW-0143">Chaperone</keyword>
<keyword evidence="5 10" id="KW-0067">ATP-binding</keyword>
<gene>
    <name evidence="10" type="primary">htpG</name>
    <name evidence="13" type="ORF">FHR99_000365</name>
</gene>
<dbReference type="GO" id="GO:0140662">
    <property type="term" value="F:ATP-dependent protein folding chaperone"/>
    <property type="evidence" value="ECO:0007669"/>
    <property type="project" value="InterPro"/>
</dbReference>
<evidence type="ECO:0000256" key="5">
    <source>
        <dbReference type="ARBA" id="ARBA00022840"/>
    </source>
</evidence>
<dbReference type="Gene3D" id="1.20.120.790">
    <property type="entry name" value="Heat shock protein 90, C-terminal domain"/>
    <property type="match status" value="1"/>
</dbReference>
<name>A0A7W4Z442_9GAMM</name>
<dbReference type="InterPro" id="IPR036890">
    <property type="entry name" value="HATPase_C_sf"/>
</dbReference>
<dbReference type="SMART" id="SM00387">
    <property type="entry name" value="HATPase_c"/>
    <property type="match status" value="1"/>
</dbReference>
<comment type="caution">
    <text evidence="10">Lacks conserved residue(s) required for the propagation of feature annotation.</text>
</comment>
<dbReference type="NCBIfam" id="NF003555">
    <property type="entry name" value="PRK05218.1"/>
    <property type="match status" value="1"/>
</dbReference>
<dbReference type="RefSeq" id="WP_183408832.1">
    <property type="nucleotide sequence ID" value="NZ_JACHWY010000001.1"/>
</dbReference>
<dbReference type="InterPro" id="IPR020568">
    <property type="entry name" value="Ribosomal_Su5_D2-typ_SF"/>
</dbReference>
<dbReference type="FunFam" id="3.30.230.80:FF:000002">
    <property type="entry name" value="Molecular chaperone HtpG"/>
    <property type="match status" value="1"/>
</dbReference>
<evidence type="ECO:0000256" key="2">
    <source>
        <dbReference type="ARBA" id="ARBA00008239"/>
    </source>
</evidence>
<comment type="similarity">
    <text evidence="2 10">Belongs to the heat shock protein 90 family.</text>
</comment>
<keyword evidence="3 10" id="KW-0963">Cytoplasm</keyword>
<dbReference type="Pfam" id="PF00183">
    <property type="entry name" value="HSP90"/>
    <property type="match status" value="1"/>
</dbReference>
<feature type="domain" description="Histidine kinase/HSP90-like ATPase" evidence="12">
    <location>
        <begin position="30"/>
        <end position="187"/>
    </location>
</feature>
<comment type="subunit">
    <text evidence="10">Homodimer.</text>
</comment>
<dbReference type="EMBL" id="JACHWY010000001">
    <property type="protein sequence ID" value="MBB3046129.1"/>
    <property type="molecule type" value="Genomic_DNA"/>
</dbReference>
<dbReference type="GO" id="GO:0005524">
    <property type="term" value="F:ATP binding"/>
    <property type="evidence" value="ECO:0007669"/>
    <property type="project" value="UniProtKB-UniRule"/>
</dbReference>